<dbReference type="InterPro" id="IPR004090">
    <property type="entry name" value="Chemotax_Me-accpt_rcpt"/>
</dbReference>
<dbReference type="GO" id="GO:0006935">
    <property type="term" value="P:chemotaxis"/>
    <property type="evidence" value="ECO:0007669"/>
    <property type="project" value="InterPro"/>
</dbReference>
<keyword evidence="3 10" id="KW-0812">Transmembrane</keyword>
<dbReference type="PRINTS" id="PR00260">
    <property type="entry name" value="CHEMTRNSDUCR"/>
</dbReference>
<evidence type="ECO:0000256" key="4">
    <source>
        <dbReference type="ARBA" id="ARBA00022989"/>
    </source>
</evidence>
<comment type="similarity">
    <text evidence="7">Belongs to the methyl-accepting chemotaxis (MCP) protein family.</text>
</comment>
<dbReference type="GO" id="GO:0004888">
    <property type="term" value="F:transmembrane signaling receptor activity"/>
    <property type="evidence" value="ECO:0007669"/>
    <property type="project" value="InterPro"/>
</dbReference>
<gene>
    <name evidence="13" type="ORF">Bccel_1524</name>
</gene>
<evidence type="ECO:0000313" key="13">
    <source>
        <dbReference type="EMBL" id="KNY26262.1"/>
    </source>
</evidence>
<dbReference type="OrthoDB" id="9810264at2"/>
<dbReference type="GO" id="GO:0007165">
    <property type="term" value="P:signal transduction"/>
    <property type="evidence" value="ECO:0007669"/>
    <property type="project" value="UniProtKB-KW"/>
</dbReference>
<dbReference type="InterPro" id="IPR033480">
    <property type="entry name" value="sCache_2"/>
</dbReference>
<protein>
    <submittedName>
        <fullName evidence="13">Methyl-accepting chemotaxis sensory transducer with Cache sensor</fullName>
    </submittedName>
</protein>
<evidence type="ECO:0000256" key="5">
    <source>
        <dbReference type="ARBA" id="ARBA00023136"/>
    </source>
</evidence>
<dbReference type="GO" id="GO:0005886">
    <property type="term" value="C:plasma membrane"/>
    <property type="evidence" value="ECO:0007669"/>
    <property type="project" value="UniProtKB-SubCell"/>
</dbReference>
<dbReference type="PROSITE" id="PS50111">
    <property type="entry name" value="CHEMOTAXIS_TRANSDUC_2"/>
    <property type="match status" value="1"/>
</dbReference>
<keyword evidence="5 10" id="KW-0472">Membrane</keyword>
<dbReference type="SMART" id="SM01049">
    <property type="entry name" value="Cache_2"/>
    <property type="match status" value="1"/>
</dbReference>
<dbReference type="Proteomes" id="UP000036923">
    <property type="component" value="Unassembled WGS sequence"/>
</dbReference>
<dbReference type="Gene3D" id="3.30.450.20">
    <property type="entry name" value="PAS domain"/>
    <property type="match status" value="1"/>
</dbReference>
<dbReference type="SMART" id="SM00283">
    <property type="entry name" value="MA"/>
    <property type="match status" value="1"/>
</dbReference>
<dbReference type="PANTHER" id="PTHR32089:SF112">
    <property type="entry name" value="LYSOZYME-LIKE PROTEIN-RELATED"/>
    <property type="match status" value="1"/>
</dbReference>
<dbReference type="EMBL" id="LGTC01000001">
    <property type="protein sequence ID" value="KNY26262.1"/>
    <property type="molecule type" value="Genomic_DNA"/>
</dbReference>
<evidence type="ECO:0000256" key="2">
    <source>
        <dbReference type="ARBA" id="ARBA00022475"/>
    </source>
</evidence>
<dbReference type="SUPFAM" id="SSF58104">
    <property type="entry name" value="Methyl-accepting chemotaxis protein (MCP) signaling domain"/>
    <property type="match status" value="1"/>
</dbReference>
<evidence type="ECO:0000256" key="7">
    <source>
        <dbReference type="ARBA" id="ARBA00029447"/>
    </source>
</evidence>
<feature type="domain" description="Methyl-accepting transducer" evidence="11">
    <location>
        <begin position="297"/>
        <end position="541"/>
    </location>
</feature>
<dbReference type="PROSITE" id="PS50885">
    <property type="entry name" value="HAMP"/>
    <property type="match status" value="1"/>
</dbReference>
<feature type="transmembrane region" description="Helical" evidence="10">
    <location>
        <begin position="6"/>
        <end position="29"/>
    </location>
</feature>
<evidence type="ECO:0000256" key="8">
    <source>
        <dbReference type="PROSITE-ProRule" id="PRU00284"/>
    </source>
</evidence>
<dbReference type="Gene3D" id="1.10.287.950">
    <property type="entry name" value="Methyl-accepting chemotaxis protein"/>
    <property type="match status" value="1"/>
</dbReference>
<evidence type="ECO:0000313" key="14">
    <source>
        <dbReference type="Proteomes" id="UP000036923"/>
    </source>
</evidence>
<evidence type="ECO:0000259" key="12">
    <source>
        <dbReference type="PROSITE" id="PS50885"/>
    </source>
</evidence>
<dbReference type="InterPro" id="IPR003660">
    <property type="entry name" value="HAMP_dom"/>
</dbReference>
<dbReference type="Pfam" id="PF00015">
    <property type="entry name" value="MCPsignal"/>
    <property type="match status" value="1"/>
</dbReference>
<dbReference type="Pfam" id="PF17200">
    <property type="entry name" value="sCache_2"/>
    <property type="match status" value="1"/>
</dbReference>
<keyword evidence="2" id="KW-1003">Cell membrane</keyword>
<comment type="caution">
    <text evidence="13">The sequence shown here is derived from an EMBL/GenBank/DDBJ whole genome shotgun (WGS) entry which is preliminary data.</text>
</comment>
<dbReference type="SMART" id="SM00304">
    <property type="entry name" value="HAMP"/>
    <property type="match status" value="1"/>
</dbReference>
<evidence type="ECO:0000259" key="11">
    <source>
        <dbReference type="PROSITE" id="PS50111"/>
    </source>
</evidence>
<keyword evidence="4 10" id="KW-1133">Transmembrane helix</keyword>
<dbReference type="eggNOG" id="COG4564">
    <property type="taxonomic scope" value="Bacteria"/>
</dbReference>
<dbReference type="PATRIC" id="fig|398512.5.peg.1584"/>
<evidence type="ECO:0000256" key="3">
    <source>
        <dbReference type="ARBA" id="ARBA00022692"/>
    </source>
</evidence>
<keyword evidence="6 8" id="KW-0807">Transducer</keyword>
<keyword evidence="9" id="KW-0175">Coiled coil</keyword>
<feature type="domain" description="HAMP" evidence="12">
    <location>
        <begin position="230"/>
        <end position="285"/>
    </location>
</feature>
<accession>A0A0L6JLL5</accession>
<feature type="transmembrane region" description="Helical" evidence="10">
    <location>
        <begin position="207"/>
        <end position="228"/>
    </location>
</feature>
<proteinExistence type="inferred from homology"/>
<organism evidence="13 14">
    <name type="scientific">Pseudobacteroides cellulosolvens ATCC 35603 = DSM 2933</name>
    <dbReference type="NCBI Taxonomy" id="398512"/>
    <lineage>
        <taxon>Bacteria</taxon>
        <taxon>Bacillati</taxon>
        <taxon>Bacillota</taxon>
        <taxon>Clostridia</taxon>
        <taxon>Eubacteriales</taxon>
        <taxon>Oscillospiraceae</taxon>
        <taxon>Pseudobacteroides</taxon>
    </lineage>
</organism>
<dbReference type="RefSeq" id="WP_050753239.1">
    <property type="nucleotide sequence ID" value="NZ_JQKC01000018.1"/>
</dbReference>
<reference evidence="14" key="1">
    <citation type="submission" date="2015-07" db="EMBL/GenBank/DDBJ databases">
        <title>Near-Complete Genome Sequence of the Cellulolytic Bacterium Bacteroides (Pseudobacteroides) cellulosolvens ATCC 35603.</title>
        <authorList>
            <person name="Dassa B."/>
            <person name="Utturkar S.M."/>
            <person name="Klingeman D.M."/>
            <person name="Hurt R.A."/>
            <person name="Keller M."/>
            <person name="Xu J."/>
            <person name="Reddy Y.H.K."/>
            <person name="Borovok I."/>
            <person name="Grinberg I.R."/>
            <person name="Lamed R."/>
            <person name="Zhivin O."/>
            <person name="Bayer E.A."/>
            <person name="Brown S.D."/>
        </authorList>
    </citation>
    <scope>NUCLEOTIDE SEQUENCE [LARGE SCALE GENOMIC DNA]</scope>
    <source>
        <strain evidence="14">DSM 2933</strain>
    </source>
</reference>
<dbReference type="STRING" id="398512.Bccel_1524"/>
<evidence type="ECO:0000256" key="6">
    <source>
        <dbReference type="ARBA" id="ARBA00023224"/>
    </source>
</evidence>
<comment type="subcellular location">
    <subcellularLocation>
        <location evidence="1">Cell membrane</location>
        <topology evidence="1">Multi-pass membrane protein</topology>
    </subcellularLocation>
</comment>
<dbReference type="InterPro" id="IPR004089">
    <property type="entry name" value="MCPsignal_dom"/>
</dbReference>
<feature type="coiled-coil region" evidence="9">
    <location>
        <begin position="376"/>
        <end position="403"/>
    </location>
</feature>
<dbReference type="AlphaFoldDB" id="A0A0L6JLL5"/>
<keyword evidence="14" id="KW-1185">Reference proteome</keyword>
<dbReference type="PANTHER" id="PTHR32089">
    <property type="entry name" value="METHYL-ACCEPTING CHEMOTAXIS PROTEIN MCPB"/>
    <property type="match status" value="1"/>
</dbReference>
<evidence type="ECO:0000256" key="1">
    <source>
        <dbReference type="ARBA" id="ARBA00004651"/>
    </source>
</evidence>
<dbReference type="eggNOG" id="COG0840">
    <property type="taxonomic scope" value="Bacteria"/>
</dbReference>
<evidence type="ECO:0000256" key="10">
    <source>
        <dbReference type="SAM" id="Phobius"/>
    </source>
</evidence>
<sequence length="593" mass="65378">MKKISSRIIIFSVFTTLTIILIFGTISAISMYMGQKAFLGQLEKNMKKDYDQIVKTQVQNVISMLDKHLDVAQKEGKSINEAKKSAEQIVREIRYGNDGYFWVDTVEGTNVVLYGSESEGKNRMNLQDSKGKYFIKEIIEKAQKDGGGFTDYYFPKKGENVPLPKRAYSMEFKPFGWVLGTGNYIDDINTLINNESALLKKQVKSRIMIIAFMGILTGLLIFIMSYFIGKRISKPIEVSAQLIDVVSKGDFTVQIPKKYLSLKDESGMILKSLDNMVRELGSMLAEVVTKSKNSAETVMKVNDEINLLKERIEEVAGTTQEISAGMEQTAASTQEMNATSQEIENSISQITNKAQDGTLISNEIRKRAEKLKVNFSASQENAIEILQKEKDLLKRAIDESNSVEKITVLSDAILEISAQTNLLALNAAIEAARAGETGKGFAVVAEEIRKLAEDSKNTVVEIQAMIDVVKKSVLNLSASSGRLLAFVSENVKEDYDSMMEAAVQYNNDAFSVSDMLTDFSATSEELLSSVQSMMKAIDEVTAATNQGAEGTTNIARNIGTVLMKSNTVAEAAESVKEGSDSLVQAISKFKINV</sequence>
<name>A0A0L6JLL5_9FIRM</name>
<evidence type="ECO:0000256" key="9">
    <source>
        <dbReference type="SAM" id="Coils"/>
    </source>
</evidence>